<dbReference type="Proteomes" id="UP000542674">
    <property type="component" value="Unassembled WGS sequence"/>
</dbReference>
<feature type="domain" description="Histidine kinase/HSP90-like ATPase" evidence="2">
    <location>
        <begin position="25"/>
        <end position="130"/>
    </location>
</feature>
<dbReference type="InterPro" id="IPR003594">
    <property type="entry name" value="HATPase_dom"/>
</dbReference>
<dbReference type="CDD" id="cd16936">
    <property type="entry name" value="HATPase_RsbW-like"/>
    <property type="match status" value="1"/>
</dbReference>
<evidence type="ECO:0000313" key="3">
    <source>
        <dbReference type="EMBL" id="MBB4966629.1"/>
    </source>
</evidence>
<dbReference type="InterPro" id="IPR050267">
    <property type="entry name" value="Anti-sigma-factor_SerPK"/>
</dbReference>
<accession>A0A7W7T4U9</accession>
<dbReference type="SUPFAM" id="SSF55874">
    <property type="entry name" value="ATPase domain of HSP90 chaperone/DNA topoisomerase II/histidine kinase"/>
    <property type="match status" value="1"/>
</dbReference>
<dbReference type="Gene3D" id="3.30.565.10">
    <property type="entry name" value="Histidine kinase-like ATPase, C-terminal domain"/>
    <property type="match status" value="1"/>
</dbReference>
<dbReference type="PANTHER" id="PTHR35526">
    <property type="entry name" value="ANTI-SIGMA-F FACTOR RSBW-RELATED"/>
    <property type="match status" value="1"/>
</dbReference>
<gene>
    <name evidence="3" type="ORF">F4559_003988</name>
</gene>
<organism evidence="3 4">
    <name type="scientific">Saccharothrix violaceirubra</name>
    <dbReference type="NCBI Taxonomy" id="413306"/>
    <lineage>
        <taxon>Bacteria</taxon>
        <taxon>Bacillati</taxon>
        <taxon>Actinomycetota</taxon>
        <taxon>Actinomycetes</taxon>
        <taxon>Pseudonocardiales</taxon>
        <taxon>Pseudonocardiaceae</taxon>
        <taxon>Saccharothrix</taxon>
    </lineage>
</organism>
<evidence type="ECO:0000259" key="2">
    <source>
        <dbReference type="Pfam" id="PF13581"/>
    </source>
</evidence>
<keyword evidence="1" id="KW-0723">Serine/threonine-protein kinase</keyword>
<evidence type="ECO:0000313" key="4">
    <source>
        <dbReference type="Proteomes" id="UP000542674"/>
    </source>
</evidence>
<comment type="caution">
    <text evidence="3">The sequence shown here is derived from an EMBL/GenBank/DDBJ whole genome shotgun (WGS) entry which is preliminary data.</text>
</comment>
<reference evidence="3 4" key="1">
    <citation type="submission" date="2020-08" db="EMBL/GenBank/DDBJ databases">
        <title>Sequencing the genomes of 1000 actinobacteria strains.</title>
        <authorList>
            <person name="Klenk H.-P."/>
        </authorList>
    </citation>
    <scope>NUCLEOTIDE SEQUENCE [LARGE SCALE GENOMIC DNA]</scope>
    <source>
        <strain evidence="3 4">DSM 45084</strain>
    </source>
</reference>
<keyword evidence="1" id="KW-0808">Transferase</keyword>
<dbReference type="PANTHER" id="PTHR35526:SF3">
    <property type="entry name" value="ANTI-SIGMA-F FACTOR RSBW"/>
    <property type="match status" value="1"/>
</dbReference>
<keyword evidence="4" id="KW-1185">Reference proteome</keyword>
<sequence>MLLEEPPDTGETGTTALDLAVDGANLAGMRRHVAARLDGLAEDLVQDVELVCTELAANACDHAEGPHRLVLHRQDTQILVEVHDGSPHREPTVGSSTLGPHRGHGMRMVESLCRAWGVRRGAAGKTVWAVVPIA</sequence>
<dbReference type="EMBL" id="JACHJS010000001">
    <property type="protein sequence ID" value="MBB4966629.1"/>
    <property type="molecule type" value="Genomic_DNA"/>
</dbReference>
<dbReference type="AlphaFoldDB" id="A0A7W7T4U9"/>
<proteinExistence type="predicted"/>
<dbReference type="RefSeq" id="WP_184670750.1">
    <property type="nucleotide sequence ID" value="NZ_BAABAI010000022.1"/>
</dbReference>
<evidence type="ECO:0000256" key="1">
    <source>
        <dbReference type="ARBA" id="ARBA00022527"/>
    </source>
</evidence>
<dbReference type="GO" id="GO:0004674">
    <property type="term" value="F:protein serine/threonine kinase activity"/>
    <property type="evidence" value="ECO:0007669"/>
    <property type="project" value="UniProtKB-KW"/>
</dbReference>
<name>A0A7W7T4U9_9PSEU</name>
<dbReference type="Pfam" id="PF13581">
    <property type="entry name" value="HATPase_c_2"/>
    <property type="match status" value="1"/>
</dbReference>
<keyword evidence="1" id="KW-0418">Kinase</keyword>
<protein>
    <submittedName>
        <fullName evidence="3">Anti-sigma regulatory factor (Ser/Thr protein kinase)</fullName>
    </submittedName>
</protein>
<dbReference type="InterPro" id="IPR036890">
    <property type="entry name" value="HATPase_C_sf"/>
</dbReference>